<evidence type="ECO:0000313" key="1">
    <source>
        <dbReference type="EMBL" id="JAH41348.1"/>
    </source>
</evidence>
<protein>
    <submittedName>
        <fullName evidence="1">Uncharacterized protein</fullName>
    </submittedName>
</protein>
<reference evidence="1" key="1">
    <citation type="submission" date="2014-11" db="EMBL/GenBank/DDBJ databases">
        <authorList>
            <person name="Amaro Gonzalez C."/>
        </authorList>
    </citation>
    <scope>NUCLEOTIDE SEQUENCE</scope>
</reference>
<sequence length="60" mass="7181">MLQYHQITIYKLLTFQKITIGQSFYVSGEEIKKQEMNRCSIFILKTEIENENQLFIHIAD</sequence>
<dbReference type="EMBL" id="GBXM01067229">
    <property type="protein sequence ID" value="JAH41348.1"/>
    <property type="molecule type" value="Transcribed_RNA"/>
</dbReference>
<proteinExistence type="predicted"/>
<dbReference type="AlphaFoldDB" id="A0A0E9SLI2"/>
<name>A0A0E9SLI2_ANGAN</name>
<accession>A0A0E9SLI2</accession>
<organism evidence="1">
    <name type="scientific">Anguilla anguilla</name>
    <name type="common">European freshwater eel</name>
    <name type="synonym">Muraena anguilla</name>
    <dbReference type="NCBI Taxonomy" id="7936"/>
    <lineage>
        <taxon>Eukaryota</taxon>
        <taxon>Metazoa</taxon>
        <taxon>Chordata</taxon>
        <taxon>Craniata</taxon>
        <taxon>Vertebrata</taxon>
        <taxon>Euteleostomi</taxon>
        <taxon>Actinopterygii</taxon>
        <taxon>Neopterygii</taxon>
        <taxon>Teleostei</taxon>
        <taxon>Anguilliformes</taxon>
        <taxon>Anguillidae</taxon>
        <taxon>Anguilla</taxon>
    </lineage>
</organism>
<reference evidence="1" key="2">
    <citation type="journal article" date="2015" name="Fish Shellfish Immunol.">
        <title>Early steps in the European eel (Anguilla anguilla)-Vibrio vulnificus interaction in the gills: Role of the RtxA13 toxin.</title>
        <authorList>
            <person name="Callol A."/>
            <person name="Pajuelo D."/>
            <person name="Ebbesson L."/>
            <person name="Teles M."/>
            <person name="MacKenzie S."/>
            <person name="Amaro C."/>
        </authorList>
    </citation>
    <scope>NUCLEOTIDE SEQUENCE</scope>
</reference>